<gene>
    <name evidence="1" type="ORF">XH86_39195</name>
</gene>
<reference evidence="1 2" key="1">
    <citation type="submission" date="2018-06" db="EMBL/GenBank/DDBJ databases">
        <title>Comparative genomics of rhizobia nodulating Arachis hypogaea in China.</title>
        <authorList>
            <person name="Li Y."/>
        </authorList>
    </citation>
    <scope>NUCLEOTIDE SEQUENCE [LARGE SCALE GENOMIC DNA]</scope>
    <source>
        <strain evidence="1 2">CCBAU 51658</strain>
        <plasmid evidence="1 2">unnamed</plasmid>
    </source>
</reference>
<dbReference type="Proteomes" id="UP000593880">
    <property type="component" value="Plasmid unnamed"/>
</dbReference>
<sequence length="96" mass="10222">MKTWTNATSIERVNVPLASAGVLGQTLPVGPDQLRACQCNDGRGSTDDDITGEMLSVGHDFLTGKVTQDLRCAPVQEKACLGHLHSSTVAVEQRCL</sequence>
<dbReference type="EMBL" id="CP030058">
    <property type="protein sequence ID" value="QOZ64668.1"/>
    <property type="molecule type" value="Genomic_DNA"/>
</dbReference>
<proteinExistence type="predicted"/>
<protein>
    <submittedName>
        <fullName evidence="1">Uncharacterized protein</fullName>
    </submittedName>
</protein>
<evidence type="ECO:0000313" key="2">
    <source>
        <dbReference type="Proteomes" id="UP000593880"/>
    </source>
</evidence>
<organism evidence="1 2">
    <name type="scientific">Bradyrhizobium guangdongense</name>
    <dbReference type="NCBI Taxonomy" id="1325090"/>
    <lineage>
        <taxon>Bacteria</taxon>
        <taxon>Pseudomonadati</taxon>
        <taxon>Pseudomonadota</taxon>
        <taxon>Alphaproteobacteria</taxon>
        <taxon>Hyphomicrobiales</taxon>
        <taxon>Nitrobacteraceae</taxon>
        <taxon>Bradyrhizobium</taxon>
    </lineage>
</organism>
<keyword evidence="1" id="KW-0614">Plasmid</keyword>
<name>A0A7S7ZVF2_9BRAD</name>
<geneLocation type="plasmid" evidence="1 2">
    <name>unnamed</name>
</geneLocation>
<accession>A0A7S7ZVF2</accession>
<keyword evidence="2" id="KW-1185">Reference proteome</keyword>
<evidence type="ECO:0000313" key="1">
    <source>
        <dbReference type="EMBL" id="QOZ64668.1"/>
    </source>
</evidence>